<organism evidence="3 4">
    <name type="scientific">Hermanssonia centrifuga</name>
    <dbReference type="NCBI Taxonomy" id="98765"/>
    <lineage>
        <taxon>Eukaryota</taxon>
        <taxon>Fungi</taxon>
        <taxon>Dikarya</taxon>
        <taxon>Basidiomycota</taxon>
        <taxon>Agaricomycotina</taxon>
        <taxon>Agaricomycetes</taxon>
        <taxon>Polyporales</taxon>
        <taxon>Meruliaceae</taxon>
        <taxon>Hermanssonia</taxon>
    </lineage>
</organism>
<dbReference type="InterPro" id="IPR011051">
    <property type="entry name" value="RmlC_Cupin_sf"/>
</dbReference>
<name>A0A4S4KEM9_9APHY</name>
<feature type="compositionally biased region" description="Basic and acidic residues" evidence="1">
    <location>
        <begin position="165"/>
        <end position="181"/>
    </location>
</feature>
<feature type="compositionally biased region" description="Basic and acidic residues" evidence="1">
    <location>
        <begin position="146"/>
        <end position="156"/>
    </location>
</feature>
<evidence type="ECO:0000313" key="3">
    <source>
        <dbReference type="EMBL" id="THG94889.1"/>
    </source>
</evidence>
<dbReference type="InterPro" id="IPR052538">
    <property type="entry name" value="Flavonoid_dioxygenase-like"/>
</dbReference>
<reference evidence="3 4" key="1">
    <citation type="submission" date="2019-02" db="EMBL/GenBank/DDBJ databases">
        <title>Genome sequencing of the rare red list fungi Phlebia centrifuga.</title>
        <authorList>
            <person name="Buettner E."/>
            <person name="Kellner H."/>
        </authorList>
    </citation>
    <scope>NUCLEOTIDE SEQUENCE [LARGE SCALE GENOMIC DNA]</scope>
    <source>
        <strain evidence="3 4">DSM 108282</strain>
    </source>
</reference>
<feature type="domain" description="Cupin type-2" evidence="2">
    <location>
        <begin position="71"/>
        <end position="138"/>
    </location>
</feature>
<protein>
    <recommendedName>
        <fullName evidence="2">Cupin type-2 domain-containing protein</fullName>
    </recommendedName>
</protein>
<sequence>MSRASIRLSTTLLSQQRRNKVIHRTIMSFPFKPNTEPPKDMTVFRNLVKVASDSDKFRRVLWTGRNSQLVIMTIPVGGEIGEEIHTVDQHLTFHSGSADAIVNDKTERVGPGDIVIVPAGAKHNFTNKGQTPLILSTVYAPAEHKADTVHSSLEEGERLEDEGKDEPPKWAQDLHQKDIGT</sequence>
<accession>A0A4S4KEM9</accession>
<dbReference type="PANTHER" id="PTHR43346">
    <property type="entry name" value="LIGAND BINDING DOMAIN PROTEIN, PUTATIVE (AFU_ORTHOLOGUE AFUA_6G14370)-RELATED"/>
    <property type="match status" value="1"/>
</dbReference>
<keyword evidence="4" id="KW-1185">Reference proteome</keyword>
<dbReference type="SUPFAM" id="SSF51182">
    <property type="entry name" value="RmlC-like cupins"/>
    <property type="match status" value="1"/>
</dbReference>
<feature type="region of interest" description="Disordered" evidence="1">
    <location>
        <begin position="146"/>
        <end position="181"/>
    </location>
</feature>
<dbReference type="EMBL" id="SGPJ01000383">
    <property type="protein sequence ID" value="THG94889.1"/>
    <property type="molecule type" value="Genomic_DNA"/>
</dbReference>
<evidence type="ECO:0000313" key="4">
    <source>
        <dbReference type="Proteomes" id="UP000309038"/>
    </source>
</evidence>
<dbReference type="InterPro" id="IPR013096">
    <property type="entry name" value="Cupin_2"/>
</dbReference>
<proteinExistence type="predicted"/>
<dbReference type="AlphaFoldDB" id="A0A4S4KEM9"/>
<comment type="caution">
    <text evidence="3">The sequence shown here is derived from an EMBL/GenBank/DDBJ whole genome shotgun (WGS) entry which is preliminary data.</text>
</comment>
<dbReference type="Proteomes" id="UP000309038">
    <property type="component" value="Unassembled WGS sequence"/>
</dbReference>
<evidence type="ECO:0000259" key="2">
    <source>
        <dbReference type="Pfam" id="PF07883"/>
    </source>
</evidence>
<dbReference type="Pfam" id="PF07883">
    <property type="entry name" value="Cupin_2"/>
    <property type="match status" value="1"/>
</dbReference>
<evidence type="ECO:0000256" key="1">
    <source>
        <dbReference type="SAM" id="MobiDB-lite"/>
    </source>
</evidence>
<dbReference type="Gene3D" id="2.60.120.10">
    <property type="entry name" value="Jelly Rolls"/>
    <property type="match status" value="1"/>
</dbReference>
<dbReference type="InterPro" id="IPR014710">
    <property type="entry name" value="RmlC-like_jellyroll"/>
</dbReference>
<dbReference type="PANTHER" id="PTHR43346:SF1">
    <property type="entry name" value="QUERCETIN 2,3-DIOXYGENASE-RELATED"/>
    <property type="match status" value="1"/>
</dbReference>
<dbReference type="CDD" id="cd02223">
    <property type="entry name" value="cupin_Bh2720-like"/>
    <property type="match status" value="1"/>
</dbReference>
<gene>
    <name evidence="3" type="ORF">EW026_g6667</name>
</gene>